<sequence length="205" mass="23717">MARKKKKKQQESPSSTIQPLEQTKELMGMLQGSDDKEIIKQEKTESSEIEKSVNQSPPPPPPPPSTDSSVAPPISQEEQKTDERTTSSFFKDTGEFFNQLGEAYEARYSLWEKSDLTVMAILREIRKINEENTDQFVKAINVLDNKISKGFNEFLVKRSELERYSDTDYKEIAKNFQKTLDLLNFQIREFKLNQMVTAMFNIYAK</sequence>
<feature type="compositionally biased region" description="Polar residues" evidence="1">
    <location>
        <begin position="11"/>
        <end position="21"/>
    </location>
</feature>
<feature type="region of interest" description="Disordered" evidence="1">
    <location>
        <begin position="1"/>
        <end position="88"/>
    </location>
</feature>
<name>A0A5B9D9D9_9ARCH</name>
<organism evidence="2 3">
    <name type="scientific">Promethearchaeum syntrophicum</name>
    <dbReference type="NCBI Taxonomy" id="2594042"/>
    <lineage>
        <taxon>Archaea</taxon>
        <taxon>Promethearchaeati</taxon>
        <taxon>Promethearchaeota</taxon>
        <taxon>Promethearchaeia</taxon>
        <taxon>Promethearchaeales</taxon>
        <taxon>Promethearchaeaceae</taxon>
        <taxon>Promethearchaeum</taxon>
    </lineage>
</organism>
<dbReference type="SUPFAM" id="SSF101447">
    <property type="entry name" value="Formin homology 2 domain (FH2 domain)"/>
    <property type="match status" value="1"/>
</dbReference>
<dbReference type="GeneID" id="41329472"/>
<feature type="compositionally biased region" description="Basic and acidic residues" evidence="1">
    <location>
        <begin position="33"/>
        <end position="51"/>
    </location>
</feature>
<reference evidence="2 3" key="2">
    <citation type="journal article" date="2024" name="Int. J. Syst. Evol. Microbiol.">
        <title>Promethearchaeum syntrophicum gen. nov., sp. nov., an anaerobic, obligately syntrophic archaeon, the first isolate of the lineage 'Asgard' archaea, and proposal of the new archaeal phylum Promethearchaeota phyl. nov. and kingdom Promethearchaeati regn. nov.</title>
        <authorList>
            <person name="Imachi H."/>
            <person name="Nobu M.K."/>
            <person name="Kato S."/>
            <person name="Takaki Y."/>
            <person name="Miyazaki M."/>
            <person name="Miyata M."/>
            <person name="Ogawara M."/>
            <person name="Saito Y."/>
            <person name="Sakai S."/>
            <person name="Tahara Y.O."/>
            <person name="Takano Y."/>
            <person name="Tasumi E."/>
            <person name="Uematsu K."/>
            <person name="Yoshimura T."/>
            <person name="Itoh T."/>
            <person name="Ohkuma M."/>
            <person name="Takai K."/>
        </authorList>
    </citation>
    <scope>NUCLEOTIDE SEQUENCE [LARGE SCALE GENOMIC DNA]</scope>
    <source>
        <strain evidence="2 3">MK-D1</strain>
    </source>
</reference>
<evidence type="ECO:0000313" key="3">
    <source>
        <dbReference type="Proteomes" id="UP000321408"/>
    </source>
</evidence>
<proteinExistence type="predicted"/>
<dbReference type="EMBL" id="CP042905">
    <property type="protein sequence ID" value="QEE15651.1"/>
    <property type="molecule type" value="Genomic_DNA"/>
</dbReference>
<evidence type="ECO:0000256" key="1">
    <source>
        <dbReference type="SAM" id="MobiDB-lite"/>
    </source>
</evidence>
<dbReference type="Proteomes" id="UP000321408">
    <property type="component" value="Chromosome"/>
</dbReference>
<gene>
    <name evidence="2" type="ORF">DSAG12_01478</name>
</gene>
<feature type="compositionally biased region" description="Pro residues" evidence="1">
    <location>
        <begin position="56"/>
        <end position="65"/>
    </location>
</feature>
<dbReference type="AlphaFoldDB" id="A0A5B9D9D9"/>
<dbReference type="RefSeq" id="WP_147662553.1">
    <property type="nucleotide sequence ID" value="NZ_CP042905.2"/>
</dbReference>
<protein>
    <submittedName>
        <fullName evidence="2">Uncharacterized protein</fullName>
    </submittedName>
</protein>
<keyword evidence="3" id="KW-1185">Reference proteome</keyword>
<reference evidence="2 3" key="1">
    <citation type="journal article" date="2020" name="Nature">
        <title>Isolation of an archaeon at the prokaryote-eukaryote interface.</title>
        <authorList>
            <person name="Imachi H."/>
            <person name="Nobu M.K."/>
            <person name="Nakahara N."/>
            <person name="Morono Y."/>
            <person name="Ogawara M."/>
            <person name="Takaki Y."/>
            <person name="Takano Y."/>
            <person name="Uematsu K."/>
            <person name="Ikuta T."/>
            <person name="Ito M."/>
            <person name="Matsui Y."/>
            <person name="Miyazaki M."/>
            <person name="Murata K."/>
            <person name="Saito Y."/>
            <person name="Sakai S."/>
            <person name="Song C."/>
            <person name="Tasumi E."/>
            <person name="Yamanaka Y."/>
            <person name="Yamaguchi T."/>
            <person name="Kamagata Y."/>
            <person name="Tamaki H."/>
            <person name="Takai K."/>
        </authorList>
    </citation>
    <scope>NUCLEOTIDE SEQUENCE [LARGE SCALE GENOMIC DNA]</scope>
    <source>
        <strain evidence="2 3">MK-D1</strain>
    </source>
</reference>
<dbReference type="KEGG" id="psyt:DSAG12_01478"/>
<evidence type="ECO:0000313" key="2">
    <source>
        <dbReference type="EMBL" id="QEE15651.1"/>
    </source>
</evidence>
<accession>A0A5B9D9D9</accession>